<sequence>MISTITPVLRDPKCNNEDPGCHWDDTAQGYKCAKIQDNDNDNDEKCFGYFEYTRQPDPLIDEDYITEFAFRCKVTGGGRCLFDISTPSGISIQKYINANQLDGWVSMLTYNNGKPYKGDIHVRTYIHPYSTNSVFKNVSIIPIRTGLALEPIPNYMESDTRTERLPTGKKTPIQTQNGVTAYRASLKLYKENEKIKGLSTKVLPNSHKLSSIQRKYTEKLSGSEELKLLSPIIANDQYIIGVDVFKKDFFIDWTVSEISQGNNGPVTSSLTLNIKPLEDLEISYIVIEASPKSYLDAVEIWHKAFPELYGVNPYGKASIAVNADTNEWGTHESDIVNKYGAKLIWESSTPQKTVEGTLNFNEIDPSFIKITKTLSTTSFDQNCPDTEEECKLVKKYGIRDSSGQLTGVQENDYLLCPVILSDEVITNQLKNYYEKKKTICYDGVAIRKFDQTFASFGLSHDIIKTVSPYVLYTDNGDKEYINSYCGMFKILNKLQNDSPKGFIVESHKVYPQSAQFIGSVLYKHKRLEQYTIFQDPDKVGLWNTRFSLGSKVISLMDELGSDLREDWMCTAPVVGAMVTGIKYRTAENIWQNYSVLYTYLDSSYGRYGTLFKNIFEGATYMANGDSRVEKNDFTYFAVYCKNDGSNCYANFVNSMNANTKYYIRMKDSDASCNTKQGDGVICTKLDDGRFEVSSSNQYRSVIIKFKGEVIPPVSEPTGNQETCATKRTEVIDPTDKNETTGDNDPTGKNETTGENKTTPTPNSGGGKSDDSIENGTEKSGADKTSIIIGVVCGVLVVCIIVILVVLIIHRKKHSKSKSNRTKLEENSDQPAEEI</sequence>
<name>A2DQY9_TRIV3</name>
<keyword evidence="4" id="KW-1185">Reference proteome</keyword>
<protein>
    <submittedName>
        <fullName evidence="3">Uncharacterized protein</fullName>
    </submittedName>
</protein>
<organism evidence="3 4">
    <name type="scientific">Trichomonas vaginalis (strain ATCC PRA-98 / G3)</name>
    <dbReference type="NCBI Taxonomy" id="412133"/>
    <lineage>
        <taxon>Eukaryota</taxon>
        <taxon>Metamonada</taxon>
        <taxon>Parabasalia</taxon>
        <taxon>Trichomonadida</taxon>
        <taxon>Trichomonadidae</taxon>
        <taxon>Trichomonas</taxon>
    </lineage>
</organism>
<feature type="compositionally biased region" description="Basic and acidic residues" evidence="1">
    <location>
        <begin position="724"/>
        <end position="753"/>
    </location>
</feature>
<proteinExistence type="predicted"/>
<dbReference type="EMBL" id="DS113233">
    <property type="protein sequence ID" value="EAY17256.1"/>
    <property type="molecule type" value="Genomic_DNA"/>
</dbReference>
<dbReference type="KEGG" id="tva:4775272"/>
<feature type="compositionally biased region" description="Basic and acidic residues" evidence="1">
    <location>
        <begin position="767"/>
        <end position="779"/>
    </location>
</feature>
<evidence type="ECO:0000256" key="2">
    <source>
        <dbReference type="SAM" id="Phobius"/>
    </source>
</evidence>
<evidence type="ECO:0000313" key="3">
    <source>
        <dbReference type="EMBL" id="EAY17256.1"/>
    </source>
</evidence>
<dbReference type="VEuPathDB" id="TrichDB:TVAG_292090"/>
<keyword evidence="2" id="KW-1133">Transmembrane helix</keyword>
<evidence type="ECO:0000313" key="4">
    <source>
        <dbReference type="Proteomes" id="UP000001542"/>
    </source>
</evidence>
<gene>
    <name evidence="3" type="ORF">TVAG_292090</name>
</gene>
<feature type="region of interest" description="Disordered" evidence="1">
    <location>
        <begin position="814"/>
        <end position="834"/>
    </location>
</feature>
<dbReference type="Proteomes" id="UP000001542">
    <property type="component" value="Unassembled WGS sequence"/>
</dbReference>
<dbReference type="AlphaFoldDB" id="A2DQY9"/>
<reference evidence="3" key="2">
    <citation type="journal article" date="2007" name="Science">
        <title>Draft genome sequence of the sexually transmitted pathogen Trichomonas vaginalis.</title>
        <authorList>
            <person name="Carlton J.M."/>
            <person name="Hirt R.P."/>
            <person name="Silva J.C."/>
            <person name="Delcher A.L."/>
            <person name="Schatz M."/>
            <person name="Zhao Q."/>
            <person name="Wortman J.R."/>
            <person name="Bidwell S.L."/>
            <person name="Alsmark U.C.M."/>
            <person name="Besteiro S."/>
            <person name="Sicheritz-Ponten T."/>
            <person name="Noel C.J."/>
            <person name="Dacks J.B."/>
            <person name="Foster P.G."/>
            <person name="Simillion C."/>
            <person name="Van de Peer Y."/>
            <person name="Miranda-Saavedra D."/>
            <person name="Barton G.J."/>
            <person name="Westrop G.D."/>
            <person name="Mueller S."/>
            <person name="Dessi D."/>
            <person name="Fiori P.L."/>
            <person name="Ren Q."/>
            <person name="Paulsen I."/>
            <person name="Zhang H."/>
            <person name="Bastida-Corcuera F.D."/>
            <person name="Simoes-Barbosa A."/>
            <person name="Brown M.T."/>
            <person name="Hayes R.D."/>
            <person name="Mukherjee M."/>
            <person name="Okumura C.Y."/>
            <person name="Schneider R."/>
            <person name="Smith A.J."/>
            <person name="Vanacova S."/>
            <person name="Villalvazo M."/>
            <person name="Haas B.J."/>
            <person name="Pertea M."/>
            <person name="Feldblyum T.V."/>
            <person name="Utterback T.R."/>
            <person name="Shu C.L."/>
            <person name="Osoegawa K."/>
            <person name="de Jong P.J."/>
            <person name="Hrdy I."/>
            <person name="Horvathova L."/>
            <person name="Zubacova Z."/>
            <person name="Dolezal P."/>
            <person name="Malik S.B."/>
            <person name="Logsdon J.M. Jr."/>
            <person name="Henze K."/>
            <person name="Gupta A."/>
            <person name="Wang C.C."/>
            <person name="Dunne R.L."/>
            <person name="Upcroft J.A."/>
            <person name="Upcroft P."/>
            <person name="White O."/>
            <person name="Salzberg S.L."/>
            <person name="Tang P."/>
            <person name="Chiu C.-H."/>
            <person name="Lee Y.-S."/>
            <person name="Embley T.M."/>
            <person name="Coombs G.H."/>
            <person name="Mottram J.C."/>
            <person name="Tachezy J."/>
            <person name="Fraser-Liggett C.M."/>
            <person name="Johnson P.J."/>
        </authorList>
    </citation>
    <scope>NUCLEOTIDE SEQUENCE [LARGE SCALE GENOMIC DNA]</scope>
    <source>
        <strain evidence="3">G3</strain>
    </source>
</reference>
<accession>A2DQY9</accession>
<evidence type="ECO:0000256" key="1">
    <source>
        <dbReference type="SAM" id="MobiDB-lite"/>
    </source>
</evidence>
<feature type="transmembrane region" description="Helical" evidence="2">
    <location>
        <begin position="786"/>
        <end position="808"/>
    </location>
</feature>
<dbReference type="VEuPathDB" id="TrichDB:TVAGG3_0030670"/>
<reference evidence="3" key="1">
    <citation type="submission" date="2006-10" db="EMBL/GenBank/DDBJ databases">
        <authorList>
            <person name="Amadeo P."/>
            <person name="Zhao Q."/>
            <person name="Wortman J."/>
            <person name="Fraser-Liggett C."/>
            <person name="Carlton J."/>
        </authorList>
    </citation>
    <scope>NUCLEOTIDE SEQUENCE</scope>
    <source>
        <strain evidence="3">G3</strain>
    </source>
</reference>
<dbReference type="VEuPathDB" id="TrichDB:TVAGG3_0030660"/>
<dbReference type="InParanoid" id="A2DQY9"/>
<feature type="region of interest" description="Disordered" evidence="1">
    <location>
        <begin position="713"/>
        <end position="779"/>
    </location>
</feature>
<keyword evidence="2" id="KW-0472">Membrane</keyword>
<keyword evidence="2" id="KW-0812">Transmembrane</keyword>